<dbReference type="InterPro" id="IPR003781">
    <property type="entry name" value="CoA-bd"/>
</dbReference>
<dbReference type="NCBIfam" id="NF003995">
    <property type="entry name" value="PRK05472.2-4"/>
    <property type="match status" value="1"/>
</dbReference>
<evidence type="ECO:0000313" key="10">
    <source>
        <dbReference type="Proteomes" id="UP001252243"/>
    </source>
</evidence>
<dbReference type="InterPro" id="IPR058236">
    <property type="entry name" value="Rex_actinobacterial-type"/>
</dbReference>
<dbReference type="NCBIfam" id="NF003994">
    <property type="entry name" value="PRK05472.2-3"/>
    <property type="match status" value="1"/>
</dbReference>
<keyword evidence="3 7" id="KW-0805">Transcription regulation</keyword>
<keyword evidence="2 7" id="KW-0678">Repressor</keyword>
<organism evidence="9 10">
    <name type="scientific">Arthrobacter ginsengisoli</name>
    <dbReference type="NCBI Taxonomy" id="1356565"/>
    <lineage>
        <taxon>Bacteria</taxon>
        <taxon>Bacillati</taxon>
        <taxon>Actinomycetota</taxon>
        <taxon>Actinomycetes</taxon>
        <taxon>Micrococcales</taxon>
        <taxon>Micrococcaceae</taxon>
        <taxon>Arthrobacter</taxon>
    </lineage>
</organism>
<dbReference type="NCBIfam" id="NF003993">
    <property type="entry name" value="PRK05472.2-2"/>
    <property type="match status" value="1"/>
</dbReference>
<sequence length="231" mass="24207">MTSLDSSPGAIPEGAGAAAKQIPPAAVARLTIYLRALTTLLSEGVDRVSSESLAEASGVSSSTLRKDLSYVGSYGTRGVGYEVQYLNRHIAAALGLTHDWKVAIVGAGNLGKALARYGGFESRGFDIVAIFDADQMVVGSEVGWLRVSDAADLEPVLQRTGANMVVLALPAAVAQEVCDRVVAAGVRSILSFAPVMLQVPPGVNLRKVDMATELQILAYHAQRAQDPEDAD</sequence>
<evidence type="ECO:0000313" key="9">
    <source>
        <dbReference type="EMBL" id="MDR7082635.1"/>
    </source>
</evidence>
<dbReference type="NCBIfam" id="NF003989">
    <property type="entry name" value="PRK05472.1-3"/>
    <property type="match status" value="1"/>
</dbReference>
<evidence type="ECO:0000256" key="1">
    <source>
        <dbReference type="ARBA" id="ARBA00022490"/>
    </source>
</evidence>
<dbReference type="InterPro" id="IPR036291">
    <property type="entry name" value="NAD(P)-bd_dom_sf"/>
</dbReference>
<keyword evidence="4 7" id="KW-0520">NAD</keyword>
<comment type="similarity">
    <text evidence="7">Belongs to the transcriptional regulatory Rex family.</text>
</comment>
<dbReference type="SMART" id="SM00881">
    <property type="entry name" value="CoA_binding"/>
    <property type="match status" value="1"/>
</dbReference>
<dbReference type="SUPFAM" id="SSF51735">
    <property type="entry name" value="NAD(P)-binding Rossmann-fold domains"/>
    <property type="match status" value="1"/>
</dbReference>
<name>A0ABU1UBX8_9MICC</name>
<dbReference type="EMBL" id="JAVDVQ010000006">
    <property type="protein sequence ID" value="MDR7082635.1"/>
    <property type="molecule type" value="Genomic_DNA"/>
</dbReference>
<feature type="binding site" evidence="7">
    <location>
        <begin position="106"/>
        <end position="111"/>
    </location>
    <ligand>
        <name>NAD(+)</name>
        <dbReference type="ChEBI" id="CHEBI:57540"/>
    </ligand>
</feature>
<comment type="subcellular location">
    <subcellularLocation>
        <location evidence="7">Cytoplasm</location>
    </subcellularLocation>
</comment>
<evidence type="ECO:0000256" key="3">
    <source>
        <dbReference type="ARBA" id="ARBA00023015"/>
    </source>
</evidence>
<dbReference type="InterPro" id="IPR022876">
    <property type="entry name" value="Tscrpt_rep_Rex"/>
</dbReference>
<dbReference type="Gene3D" id="1.10.10.10">
    <property type="entry name" value="Winged helix-like DNA-binding domain superfamily/Winged helix DNA-binding domain"/>
    <property type="match status" value="1"/>
</dbReference>
<proteinExistence type="inferred from homology"/>
<dbReference type="Proteomes" id="UP001252243">
    <property type="component" value="Unassembled WGS sequence"/>
</dbReference>
<accession>A0ABU1UBX8</accession>
<dbReference type="NCBIfam" id="NF003992">
    <property type="entry name" value="PRK05472.2-1"/>
    <property type="match status" value="1"/>
</dbReference>
<dbReference type="InterPro" id="IPR036390">
    <property type="entry name" value="WH_DNA-bd_sf"/>
</dbReference>
<dbReference type="PANTHER" id="PTHR35786">
    <property type="entry name" value="REDOX-SENSING TRANSCRIPTIONAL REPRESSOR REX"/>
    <property type="match status" value="1"/>
</dbReference>
<evidence type="ECO:0000256" key="7">
    <source>
        <dbReference type="HAMAP-Rule" id="MF_01131"/>
    </source>
</evidence>
<keyword evidence="10" id="KW-1185">Reference proteome</keyword>
<gene>
    <name evidence="7" type="primary">rex</name>
    <name evidence="9" type="ORF">J2X01_001924</name>
</gene>
<comment type="function">
    <text evidence="7">Modulates transcription in response to changes in cellular NADH/NAD(+) redox state.</text>
</comment>
<dbReference type="NCBIfam" id="NF003996">
    <property type="entry name" value="PRK05472.2-5"/>
    <property type="match status" value="1"/>
</dbReference>
<keyword evidence="6 7" id="KW-0804">Transcription</keyword>
<dbReference type="Pfam" id="PF02629">
    <property type="entry name" value="CoA_binding"/>
    <property type="match status" value="1"/>
</dbReference>
<feature type="DNA-binding region" description="H-T-H motif" evidence="7">
    <location>
        <begin position="32"/>
        <end position="71"/>
    </location>
</feature>
<dbReference type="RefSeq" id="WP_310056184.1">
    <property type="nucleotide sequence ID" value="NZ_JAVDVQ010000006.1"/>
</dbReference>
<dbReference type="SUPFAM" id="SSF46785">
    <property type="entry name" value="Winged helix' DNA-binding domain"/>
    <property type="match status" value="1"/>
</dbReference>
<evidence type="ECO:0000256" key="4">
    <source>
        <dbReference type="ARBA" id="ARBA00023027"/>
    </source>
</evidence>
<dbReference type="Gene3D" id="3.40.50.720">
    <property type="entry name" value="NAD(P)-binding Rossmann-like Domain"/>
    <property type="match status" value="1"/>
</dbReference>
<evidence type="ECO:0000256" key="2">
    <source>
        <dbReference type="ARBA" id="ARBA00022491"/>
    </source>
</evidence>
<dbReference type="HAMAP" id="MF_01131">
    <property type="entry name" value="Rex"/>
    <property type="match status" value="1"/>
</dbReference>
<dbReference type="PANTHER" id="PTHR35786:SF1">
    <property type="entry name" value="REDOX-SENSING TRANSCRIPTIONAL REPRESSOR REX 1"/>
    <property type="match status" value="1"/>
</dbReference>
<keyword evidence="1 7" id="KW-0963">Cytoplasm</keyword>
<evidence type="ECO:0000259" key="8">
    <source>
        <dbReference type="SMART" id="SM00881"/>
    </source>
</evidence>
<comment type="caution">
    <text evidence="9">The sequence shown here is derived from an EMBL/GenBank/DDBJ whole genome shotgun (WGS) entry which is preliminary data.</text>
</comment>
<evidence type="ECO:0000256" key="5">
    <source>
        <dbReference type="ARBA" id="ARBA00023125"/>
    </source>
</evidence>
<reference evidence="9 10" key="1">
    <citation type="submission" date="2023-07" db="EMBL/GenBank/DDBJ databases">
        <title>Sorghum-associated microbial communities from plants grown in Nebraska, USA.</title>
        <authorList>
            <person name="Schachtman D."/>
        </authorList>
    </citation>
    <scope>NUCLEOTIDE SEQUENCE [LARGE SCALE GENOMIC DNA]</scope>
    <source>
        <strain evidence="9 10">BE167</strain>
    </source>
</reference>
<feature type="domain" description="CoA-binding" evidence="8">
    <location>
        <begin position="95"/>
        <end position="196"/>
    </location>
</feature>
<dbReference type="Pfam" id="PF06971">
    <property type="entry name" value="Put_DNA-bind_N"/>
    <property type="match status" value="1"/>
</dbReference>
<keyword evidence="5 7" id="KW-0238">DNA-binding</keyword>
<comment type="subunit">
    <text evidence="7">Homodimer.</text>
</comment>
<dbReference type="InterPro" id="IPR036388">
    <property type="entry name" value="WH-like_DNA-bd_sf"/>
</dbReference>
<protein>
    <recommendedName>
        <fullName evidence="7">Redox-sensing transcriptional repressor Rex</fullName>
    </recommendedName>
</protein>
<dbReference type="InterPro" id="IPR009718">
    <property type="entry name" value="Rex_DNA-bd_C_dom"/>
</dbReference>
<evidence type="ECO:0000256" key="6">
    <source>
        <dbReference type="ARBA" id="ARBA00023163"/>
    </source>
</evidence>